<evidence type="ECO:0000256" key="13">
    <source>
        <dbReference type="ARBA" id="ARBA00023136"/>
    </source>
</evidence>
<sequence length="981" mass="109066">MRLRPASLKTSLARRFLAPSTSAVMKSCGSCKLSFAHFRPLPVTFLTAAIYLALFIPLLIIHYIPPSPPSNDSLKASLGIDLEETWRSLANITRRYHPYNSHANDDVRAYLVQRIHDIIARNGDDKTEVIVDNDVNVLYQTRAISIYFESMNIIVKVHGTGNFEGEVGDVLVNAHYDSVSTAPGATDDGVAVVTVLGLIDYFTQPAHTPSRSIFFLLNNGEEDYLNGAVAFTEHPLAKTCRIFLNLEGAGAGGRATLFRSTDAEVTKFFRRAKYPFGSSLSGDAFKRGFIRSQTDYIIFDGDMGMRGLDLAFWQPRDRYHTQWDSMAFTSKDSLWHMFETSLASVTGMAADDSYTFIQGSGRKHTGVWFDMFGRGFAVFQIKDTFILSMCLLTITPFFIFLTVYFLTRSEKFYLFASSPGSNTPLPPKLELAGFKGFWRPIIAIVLAAAAVVGVSLLIAKVNPMIMYSSQEAVWVCLMSLWIIVTWAILSVANWWRPTATARIWGIVWLSTIAWLLLAACATAQDRLDVGGLYFTIFYYMATALALLLALFEFFALPPTSHIYDAILHTSVDADDDDRRSLIAPSIDDRPDEDEPTEHTSLLRDSSNLGRGRHIGRRPNSHGSLSIGASSTLPTLEANEDDEPECRAGVHCAQRQYVHEQHWSRGLPRYTWLLQTLLLIPIPVILTAQVGLIVGTSIAQTGADGNSPITSFILYSFFTILILLPLLPFTHRWTHHVPAFLLCIFTATLLYLLLAFPFSWNNPLKVYFSQTIDLQTGANTVHLVGVQQYLQGLVTENLPSAWTPGADVHCDNSSPRLGLHRCSWSGLPPNVVPGVPSRKWATVKAALVENATDTSGARRVRINVSARNSRACRLLFDRKVSHITVTDPTGKGKTTPHGQLTDSVDHLRLWSREWERGWTVDVEESGDVKDPLSGRIECLWSDANSAAEELPALAEIKRFLPRWAVVSKLEDGLVVGQLKFSA</sequence>
<evidence type="ECO:0000259" key="20">
    <source>
        <dbReference type="Pfam" id="PF22251"/>
    </source>
</evidence>
<dbReference type="Proteomes" id="UP001375240">
    <property type="component" value="Unassembled WGS sequence"/>
</dbReference>
<feature type="domain" description="Vacuolar membrane protease C-terminal" evidence="19">
    <location>
        <begin position="763"/>
        <end position="973"/>
    </location>
</feature>
<proteinExistence type="inferred from homology"/>
<dbReference type="CDD" id="cd03875">
    <property type="entry name" value="M28_Fxna_like"/>
    <property type="match status" value="1"/>
</dbReference>
<organism evidence="21 22">
    <name type="scientific">Orbilia brochopaga</name>
    <dbReference type="NCBI Taxonomy" id="3140254"/>
    <lineage>
        <taxon>Eukaryota</taxon>
        <taxon>Fungi</taxon>
        <taxon>Dikarya</taxon>
        <taxon>Ascomycota</taxon>
        <taxon>Pezizomycotina</taxon>
        <taxon>Orbiliomycetes</taxon>
        <taxon>Orbiliales</taxon>
        <taxon>Orbiliaceae</taxon>
        <taxon>Orbilia</taxon>
    </lineage>
</organism>
<keyword evidence="13 17" id="KW-0472">Membrane</keyword>
<comment type="caution">
    <text evidence="21">The sequence shown here is derived from an EMBL/GenBank/DDBJ whole genome shotgun (WGS) entry which is preliminary data.</text>
</comment>
<evidence type="ECO:0000256" key="6">
    <source>
        <dbReference type="ARBA" id="ARBA00022670"/>
    </source>
</evidence>
<comment type="similarity">
    <text evidence="4 15">Belongs to the peptidase M28 family.</text>
</comment>
<evidence type="ECO:0000256" key="15">
    <source>
        <dbReference type="RuleBase" id="RU361240"/>
    </source>
</evidence>
<feature type="transmembrane region" description="Helical" evidence="17">
    <location>
        <begin position="503"/>
        <end position="524"/>
    </location>
</feature>
<dbReference type="PANTHER" id="PTHR12147">
    <property type="entry name" value="METALLOPEPTIDASE M28 FAMILY MEMBER"/>
    <property type="match status" value="1"/>
</dbReference>
<dbReference type="GO" id="GO:0005774">
    <property type="term" value="C:vacuolar membrane"/>
    <property type="evidence" value="ECO:0007669"/>
    <property type="project" value="UniProtKB-SubCell"/>
</dbReference>
<feature type="transmembrane region" description="Helical" evidence="17">
    <location>
        <begin position="437"/>
        <end position="459"/>
    </location>
</feature>
<feature type="transmembrane region" description="Helical" evidence="17">
    <location>
        <begin position="536"/>
        <end position="556"/>
    </location>
</feature>
<gene>
    <name evidence="21" type="ORF">TWF696_009452</name>
</gene>
<keyword evidence="8 15" id="KW-0479">Metal-binding</keyword>
<dbReference type="Pfam" id="PF04389">
    <property type="entry name" value="Peptidase_M28"/>
    <property type="match status" value="1"/>
</dbReference>
<dbReference type="EMBL" id="JAVHNQ010000009">
    <property type="protein sequence ID" value="KAK6338641.1"/>
    <property type="molecule type" value="Genomic_DNA"/>
</dbReference>
<evidence type="ECO:0000256" key="3">
    <source>
        <dbReference type="ARBA" id="ARBA00004128"/>
    </source>
</evidence>
<dbReference type="InterPro" id="IPR007484">
    <property type="entry name" value="Peptidase_M28"/>
</dbReference>
<evidence type="ECO:0000256" key="10">
    <source>
        <dbReference type="ARBA" id="ARBA00022833"/>
    </source>
</evidence>
<dbReference type="Pfam" id="PF22251">
    <property type="entry name" value="PFF1_TM"/>
    <property type="match status" value="1"/>
</dbReference>
<dbReference type="Gene3D" id="3.40.630.10">
    <property type="entry name" value="Zn peptidases"/>
    <property type="match status" value="1"/>
</dbReference>
<evidence type="ECO:0000256" key="1">
    <source>
        <dbReference type="ARBA" id="ARBA00001947"/>
    </source>
</evidence>
<protein>
    <recommendedName>
        <fullName evidence="15">Peptide hydrolase</fullName>
        <ecNumber evidence="15">3.4.-.-</ecNumber>
    </recommendedName>
</protein>
<keyword evidence="5" id="KW-0926">Vacuole</keyword>
<keyword evidence="14" id="KW-0325">Glycoprotein</keyword>
<dbReference type="GO" id="GO:0046872">
    <property type="term" value="F:metal ion binding"/>
    <property type="evidence" value="ECO:0007669"/>
    <property type="project" value="UniProtKB-KW"/>
</dbReference>
<keyword evidence="10 15" id="KW-0862">Zinc</keyword>
<evidence type="ECO:0000256" key="4">
    <source>
        <dbReference type="ARBA" id="ARBA00010918"/>
    </source>
</evidence>
<dbReference type="EC" id="3.4.-.-" evidence="15"/>
<evidence type="ECO:0000256" key="12">
    <source>
        <dbReference type="ARBA" id="ARBA00023049"/>
    </source>
</evidence>
<dbReference type="Pfam" id="PF22250">
    <property type="entry name" value="PFF1_C"/>
    <property type="match status" value="1"/>
</dbReference>
<keyword evidence="22" id="KW-1185">Reference proteome</keyword>
<evidence type="ECO:0000256" key="5">
    <source>
        <dbReference type="ARBA" id="ARBA00022554"/>
    </source>
</evidence>
<comment type="cofactor">
    <cofactor evidence="1">
        <name>Zn(2+)</name>
        <dbReference type="ChEBI" id="CHEBI:29105"/>
    </cofactor>
</comment>
<dbReference type="InterPro" id="IPR048024">
    <property type="entry name" value="Fxna-like_M28_dom"/>
</dbReference>
<feature type="transmembrane region" description="Helical" evidence="17">
    <location>
        <begin position="385"/>
        <end position="406"/>
    </location>
</feature>
<feature type="region of interest" description="Disordered" evidence="16">
    <location>
        <begin position="582"/>
        <end position="628"/>
    </location>
</feature>
<feature type="transmembrane region" description="Helical" evidence="17">
    <location>
        <begin position="706"/>
        <end position="726"/>
    </location>
</feature>
<evidence type="ECO:0000259" key="18">
    <source>
        <dbReference type="Pfam" id="PF04389"/>
    </source>
</evidence>
<evidence type="ECO:0000256" key="8">
    <source>
        <dbReference type="ARBA" id="ARBA00022723"/>
    </source>
</evidence>
<dbReference type="InterPro" id="IPR053976">
    <property type="entry name" value="PFF1_TM"/>
</dbReference>
<reference evidence="21 22" key="1">
    <citation type="submission" date="2019-10" db="EMBL/GenBank/DDBJ databases">
        <authorList>
            <person name="Palmer J.M."/>
        </authorList>
    </citation>
    <scope>NUCLEOTIDE SEQUENCE [LARGE SCALE GENOMIC DNA]</scope>
    <source>
        <strain evidence="21 22">TWF696</strain>
    </source>
</reference>
<dbReference type="GO" id="GO:0008235">
    <property type="term" value="F:metalloexopeptidase activity"/>
    <property type="evidence" value="ECO:0007669"/>
    <property type="project" value="InterPro"/>
</dbReference>
<evidence type="ECO:0000256" key="2">
    <source>
        <dbReference type="ARBA" id="ARBA00003273"/>
    </source>
</evidence>
<evidence type="ECO:0000313" key="22">
    <source>
        <dbReference type="Proteomes" id="UP001375240"/>
    </source>
</evidence>
<feature type="domain" description="Vacuolar membrane protease transmembrane" evidence="20">
    <location>
        <begin position="442"/>
        <end position="736"/>
    </location>
</feature>
<keyword evidence="12" id="KW-0482">Metalloprotease</keyword>
<name>A0AAV9UBC2_9PEZI</name>
<dbReference type="SUPFAM" id="SSF53187">
    <property type="entry name" value="Zn-dependent exopeptidases"/>
    <property type="match status" value="1"/>
</dbReference>
<dbReference type="InterPro" id="IPR045175">
    <property type="entry name" value="M28_fam"/>
</dbReference>
<evidence type="ECO:0000256" key="17">
    <source>
        <dbReference type="SAM" id="Phobius"/>
    </source>
</evidence>
<feature type="transmembrane region" description="Helical" evidence="17">
    <location>
        <begin position="43"/>
        <end position="64"/>
    </location>
</feature>
<evidence type="ECO:0000256" key="7">
    <source>
        <dbReference type="ARBA" id="ARBA00022692"/>
    </source>
</evidence>
<keyword evidence="11 17" id="KW-1133">Transmembrane helix</keyword>
<feature type="compositionally biased region" description="Basic residues" evidence="16">
    <location>
        <begin position="610"/>
        <end position="619"/>
    </location>
</feature>
<evidence type="ECO:0000313" key="21">
    <source>
        <dbReference type="EMBL" id="KAK6338641.1"/>
    </source>
</evidence>
<keyword evidence="9 15" id="KW-0378">Hydrolase</keyword>
<dbReference type="GO" id="GO:0006508">
    <property type="term" value="P:proteolysis"/>
    <property type="evidence" value="ECO:0007669"/>
    <property type="project" value="UniProtKB-KW"/>
</dbReference>
<evidence type="ECO:0000256" key="14">
    <source>
        <dbReference type="ARBA" id="ARBA00023180"/>
    </source>
</evidence>
<accession>A0AAV9UBC2</accession>
<comment type="subcellular location">
    <subcellularLocation>
        <location evidence="3">Vacuole membrane</location>
        <topology evidence="3">Multi-pass membrane protein</topology>
    </subcellularLocation>
</comment>
<feature type="domain" description="Peptidase M28" evidence="18">
    <location>
        <begin position="152"/>
        <end position="343"/>
    </location>
</feature>
<dbReference type="AlphaFoldDB" id="A0AAV9UBC2"/>
<feature type="transmembrane region" description="Helical" evidence="17">
    <location>
        <begin position="738"/>
        <end position="759"/>
    </location>
</feature>
<keyword evidence="6 15" id="KW-0645">Protease</keyword>
<comment type="function">
    <text evidence="2">May be involved in vacuolar sorting and osmoregulation.</text>
</comment>
<dbReference type="InterPro" id="IPR053975">
    <property type="entry name" value="PFF1_C"/>
</dbReference>
<feature type="transmembrane region" description="Helical" evidence="17">
    <location>
        <begin position="671"/>
        <end position="694"/>
    </location>
</feature>
<evidence type="ECO:0000256" key="16">
    <source>
        <dbReference type="SAM" id="MobiDB-lite"/>
    </source>
</evidence>
<evidence type="ECO:0000259" key="19">
    <source>
        <dbReference type="Pfam" id="PF22250"/>
    </source>
</evidence>
<dbReference type="PANTHER" id="PTHR12147:SF58">
    <property type="entry name" value="VACUOLAR MEMBRANE PROTEASE"/>
    <property type="match status" value="1"/>
</dbReference>
<keyword evidence="7 17" id="KW-0812">Transmembrane</keyword>
<evidence type="ECO:0000256" key="11">
    <source>
        <dbReference type="ARBA" id="ARBA00022989"/>
    </source>
</evidence>
<feature type="transmembrane region" description="Helical" evidence="17">
    <location>
        <begin position="471"/>
        <end position="491"/>
    </location>
</feature>
<evidence type="ECO:0000256" key="9">
    <source>
        <dbReference type="ARBA" id="ARBA00022801"/>
    </source>
</evidence>